<dbReference type="InterPro" id="IPR007379">
    <property type="entry name" value="Tim44-like_dom"/>
</dbReference>
<dbReference type="InterPro" id="IPR032710">
    <property type="entry name" value="NTF2-like_dom_sf"/>
</dbReference>
<feature type="domain" description="Tim44-like" evidence="3">
    <location>
        <begin position="132"/>
        <end position="257"/>
    </location>
</feature>
<feature type="transmembrane region" description="Helical" evidence="2">
    <location>
        <begin position="53"/>
        <end position="72"/>
    </location>
</feature>
<feature type="compositionally biased region" description="Basic and acidic residues" evidence="1">
    <location>
        <begin position="104"/>
        <end position="127"/>
    </location>
</feature>
<dbReference type="EMBL" id="AP026708">
    <property type="protein sequence ID" value="BDQ32883.1"/>
    <property type="molecule type" value="Genomic_DNA"/>
</dbReference>
<keyword evidence="2" id="KW-1133">Transmembrane helix</keyword>
<keyword evidence="5" id="KW-1185">Reference proteome</keyword>
<evidence type="ECO:0000313" key="4">
    <source>
        <dbReference type="EMBL" id="BDQ32883.1"/>
    </source>
</evidence>
<organism evidence="4 5">
    <name type="scientific">Pseudodesulfovibrio portus</name>
    <dbReference type="NCBI Taxonomy" id="231439"/>
    <lineage>
        <taxon>Bacteria</taxon>
        <taxon>Pseudomonadati</taxon>
        <taxon>Thermodesulfobacteriota</taxon>
        <taxon>Desulfovibrionia</taxon>
        <taxon>Desulfovibrionales</taxon>
        <taxon>Desulfovibrionaceae</taxon>
    </lineage>
</organism>
<feature type="compositionally biased region" description="Acidic residues" evidence="1">
    <location>
        <begin position="90"/>
        <end position="100"/>
    </location>
</feature>
<reference evidence="4" key="1">
    <citation type="submission" date="2022-08" db="EMBL/GenBank/DDBJ databases">
        <title>Genome Sequence of the sulphate-reducing bacterium, Pseudodesulfovibrio portus JCM14722.</title>
        <authorList>
            <person name="Kondo R."/>
            <person name="Kataoka T."/>
        </authorList>
    </citation>
    <scope>NUCLEOTIDE SEQUENCE</scope>
    <source>
        <strain evidence="4">JCM 14722</strain>
    </source>
</reference>
<protein>
    <recommendedName>
        <fullName evidence="3">Tim44-like domain-containing protein</fullName>
    </recommendedName>
</protein>
<proteinExistence type="predicted"/>
<gene>
    <name evidence="4" type="ORF">JCM14722_04250</name>
</gene>
<sequence length="260" mass="28725">MHLTIPFMHALISVLTVGRPGRFAARLSGMLFLVMAVASPAMAQEMPSGGRSGGLLNVLLLAGIAFFLVRSFRRRGRKDDTRPGRWTPTDADDASGDEPSEPVSMDRHEAARRTWDILRSDTEERPEPTTPTGVSPDVSGKDFDEVEFLEGAKLFFARFLQAGDEGDFTGIRDFISDEVFNEAMAAGGGDRTEVMLLNARLMELKSQGGRTLATVFYDAQLRTGEQGERTAHSRQVWEFSRDDGKAGALWVLEKIDRVNQ</sequence>
<evidence type="ECO:0000256" key="1">
    <source>
        <dbReference type="SAM" id="MobiDB-lite"/>
    </source>
</evidence>
<dbReference type="SMART" id="SM00978">
    <property type="entry name" value="Tim44"/>
    <property type="match status" value="1"/>
</dbReference>
<evidence type="ECO:0000259" key="3">
    <source>
        <dbReference type="SMART" id="SM00978"/>
    </source>
</evidence>
<feature type="region of interest" description="Disordered" evidence="1">
    <location>
        <begin position="77"/>
        <end position="140"/>
    </location>
</feature>
<evidence type="ECO:0000313" key="5">
    <source>
        <dbReference type="Proteomes" id="UP001061361"/>
    </source>
</evidence>
<keyword evidence="2" id="KW-0472">Membrane</keyword>
<dbReference type="Proteomes" id="UP001061361">
    <property type="component" value="Chromosome"/>
</dbReference>
<evidence type="ECO:0000256" key="2">
    <source>
        <dbReference type="SAM" id="Phobius"/>
    </source>
</evidence>
<dbReference type="SUPFAM" id="SSF54427">
    <property type="entry name" value="NTF2-like"/>
    <property type="match status" value="1"/>
</dbReference>
<keyword evidence="2" id="KW-0812">Transmembrane</keyword>
<accession>A0ABN6RTA5</accession>
<name>A0ABN6RTA5_9BACT</name>